<dbReference type="InterPro" id="IPR027417">
    <property type="entry name" value="P-loop_NTPase"/>
</dbReference>
<dbReference type="Pfam" id="PF00158">
    <property type="entry name" value="Sigma54_activat"/>
    <property type="match status" value="1"/>
</dbReference>
<dbReference type="SUPFAM" id="SSF52540">
    <property type="entry name" value="P-loop containing nucleoside triphosphate hydrolases"/>
    <property type="match status" value="1"/>
</dbReference>
<dbReference type="Proteomes" id="UP000253744">
    <property type="component" value="Chromosome"/>
</dbReference>
<name>A0A345IIK5_9DEIO</name>
<dbReference type="KEGG" id="dwu:DVJ83_10790"/>
<reference evidence="2 3" key="1">
    <citation type="submission" date="2018-07" db="EMBL/GenBank/DDBJ databases">
        <title>Complete Genome and Methylome Analysis of Deinococcus wulumuqiensis NEB 479.</title>
        <authorList>
            <person name="Fomenkov A."/>
            <person name="Luyten Y."/>
            <person name="Vincze T."/>
            <person name="Anton B.P."/>
            <person name="Clark T."/>
            <person name="Roberts R.J."/>
            <person name="Morgan R.D."/>
        </authorList>
    </citation>
    <scope>NUCLEOTIDE SEQUENCE [LARGE SCALE GENOMIC DNA]</scope>
    <source>
        <strain evidence="2 3">NEB 479</strain>
    </source>
</reference>
<dbReference type="Gene3D" id="3.40.50.300">
    <property type="entry name" value="P-loop containing nucleotide triphosphate hydrolases"/>
    <property type="match status" value="1"/>
</dbReference>
<proteinExistence type="predicted"/>
<dbReference type="GO" id="GO:0004672">
    <property type="term" value="F:protein kinase activity"/>
    <property type="evidence" value="ECO:0007669"/>
    <property type="project" value="TreeGrafter"/>
</dbReference>
<dbReference type="STRING" id="1288484.GCA_000348665_02619"/>
<evidence type="ECO:0000259" key="1">
    <source>
        <dbReference type="Pfam" id="PF00158"/>
    </source>
</evidence>
<sequence length="487" mass="53259">MTAQTTAQTRARTLGELLQTPEYAGRTPFDGQRRLVQDEVRDNLTRKLRSGEELFPGVVGYDDTVIPQLVNALLARQNFILLGLRGQAKSRILRAITGLLDEEVPVIDGVDMPDDPLNPIGAEGQHLLEAHGLDLPIRWLPRDARYVEKLATPDVTVADLIGDVDPIKAARLGTSLGDVRSMHFGLLPRANRGIFAVNELADLSPKVQVALFNILQEGDVQIKGYPIRLELDVMLVFSANPEDYTARGKIVTPLKDRIGSEIRTHYPTDIRLGMDITAQEAAKEEGVVVPPFIAELIEDIAFQAREDGRIDKLSGVSQRLPISLMELACANAERRSLVSGDAPVVRVTDVYAGLPAITGKMELEYEGELKGADNVARDLIRKAAGAAYARSYGSADTRDLEKWFDQGNVFRFPQGGDAAAAIKASSEVPGLSDFAAQVAQSSDDAVRVSAAEFILEGLYGRKKLSRAEELYAAPEPELKRERGGRWN</sequence>
<dbReference type="EMBL" id="CP031158">
    <property type="protein sequence ID" value="AXG99527.1"/>
    <property type="molecule type" value="Genomic_DNA"/>
</dbReference>
<dbReference type="PANTHER" id="PTHR30267">
    <property type="entry name" value="PROTEIN KINASE PRKA"/>
    <property type="match status" value="1"/>
</dbReference>
<gene>
    <name evidence="2" type="ORF">DVJ83_10790</name>
</gene>
<dbReference type="RefSeq" id="WP_114672337.1">
    <property type="nucleotide sequence ID" value="NZ_CP031158.1"/>
</dbReference>
<dbReference type="GO" id="GO:0005524">
    <property type="term" value="F:ATP binding"/>
    <property type="evidence" value="ECO:0007669"/>
    <property type="project" value="InterPro"/>
</dbReference>
<evidence type="ECO:0000313" key="3">
    <source>
        <dbReference type="Proteomes" id="UP000253744"/>
    </source>
</evidence>
<dbReference type="AlphaFoldDB" id="A0A345IIK5"/>
<organism evidence="2 3">
    <name type="scientific">Deinococcus wulumuqiensis</name>
    <dbReference type="NCBI Taxonomy" id="980427"/>
    <lineage>
        <taxon>Bacteria</taxon>
        <taxon>Thermotogati</taxon>
        <taxon>Deinococcota</taxon>
        <taxon>Deinococci</taxon>
        <taxon>Deinococcales</taxon>
        <taxon>Deinococcaceae</taxon>
        <taxon>Deinococcus</taxon>
    </lineage>
</organism>
<dbReference type="PANTHER" id="PTHR30267:SF2">
    <property type="entry name" value="PROTEIN PRKA"/>
    <property type="match status" value="1"/>
</dbReference>
<protein>
    <submittedName>
        <fullName evidence="2">Magnesium chelatase</fullName>
    </submittedName>
</protein>
<dbReference type="GO" id="GO:0006355">
    <property type="term" value="P:regulation of DNA-templated transcription"/>
    <property type="evidence" value="ECO:0007669"/>
    <property type="project" value="InterPro"/>
</dbReference>
<feature type="domain" description="Sigma-54 factor interaction" evidence="1">
    <location>
        <begin position="181"/>
        <end position="241"/>
    </location>
</feature>
<dbReference type="FunFam" id="3.40.50.300:FF:000841">
    <property type="entry name" value="Magnesium protoporphyrin chelatase"/>
    <property type="match status" value="1"/>
</dbReference>
<accession>A0A345IIK5</accession>
<dbReference type="InterPro" id="IPR002078">
    <property type="entry name" value="Sigma_54_int"/>
</dbReference>
<evidence type="ECO:0000313" key="2">
    <source>
        <dbReference type="EMBL" id="AXG99527.1"/>
    </source>
</evidence>